<dbReference type="PANTHER" id="PTHR33884:SF3">
    <property type="entry name" value="UPF0410 PROTEIN YMGE"/>
    <property type="match status" value="1"/>
</dbReference>
<dbReference type="GO" id="GO:0005886">
    <property type="term" value="C:plasma membrane"/>
    <property type="evidence" value="ECO:0007669"/>
    <property type="project" value="UniProtKB-SubCell"/>
</dbReference>
<accession>A0A0B6WT63</accession>
<dbReference type="AlphaFoldDB" id="A0A0B6WT63"/>
<evidence type="ECO:0000256" key="4">
    <source>
        <dbReference type="ARBA" id="ARBA00022692"/>
    </source>
</evidence>
<reference evidence="8 9" key="2">
    <citation type="submission" date="2015-01" db="EMBL/GenBank/DDBJ databases">
        <title>Complete genome sequence of Pyrinomonas methylaliphatogenes type strain K22T.</title>
        <authorList>
            <person name="Lee K.C.Y."/>
            <person name="Power J.F."/>
            <person name="Dunfield P.F."/>
            <person name="Morgan X.C."/>
            <person name="Huttenhower C."/>
            <person name="Stott M.B."/>
        </authorList>
    </citation>
    <scope>NUCLEOTIDE SEQUENCE [LARGE SCALE GENOMIC DNA]</scope>
    <source>
        <strain evidence="8 9">K22</strain>
    </source>
</reference>
<evidence type="ECO:0000256" key="5">
    <source>
        <dbReference type="ARBA" id="ARBA00022989"/>
    </source>
</evidence>
<dbReference type="PANTHER" id="PTHR33884">
    <property type="entry name" value="UPF0410 PROTEIN YMGE"/>
    <property type="match status" value="1"/>
</dbReference>
<keyword evidence="3" id="KW-1003">Cell membrane</keyword>
<feature type="transmembrane region" description="Helical" evidence="7">
    <location>
        <begin position="30"/>
        <end position="49"/>
    </location>
</feature>
<dbReference type="Pfam" id="PF04226">
    <property type="entry name" value="Transgly_assoc"/>
    <property type="match status" value="1"/>
</dbReference>
<keyword evidence="9" id="KW-1185">Reference proteome</keyword>
<evidence type="ECO:0000313" key="8">
    <source>
        <dbReference type="EMBL" id="CDM64413.1"/>
    </source>
</evidence>
<name>A0A0B6WT63_9BACT</name>
<dbReference type="InterPro" id="IPR007341">
    <property type="entry name" value="Transgly_assoc"/>
</dbReference>
<evidence type="ECO:0000256" key="1">
    <source>
        <dbReference type="ARBA" id="ARBA00004651"/>
    </source>
</evidence>
<dbReference type="RefSeq" id="WP_041973871.1">
    <property type="nucleotide sequence ID" value="NZ_CBXV010000002.1"/>
</dbReference>
<comment type="subcellular location">
    <subcellularLocation>
        <location evidence="1">Cell membrane</location>
        <topology evidence="1">Multi-pass membrane protein</topology>
    </subcellularLocation>
</comment>
<gene>
    <name evidence="8" type="ORF">PYK22_00407</name>
</gene>
<feature type="transmembrane region" description="Helical" evidence="7">
    <location>
        <begin position="61"/>
        <end position="81"/>
    </location>
</feature>
<evidence type="ECO:0000256" key="2">
    <source>
        <dbReference type="ARBA" id="ARBA00011006"/>
    </source>
</evidence>
<sequence>MILDILGWIVFGLIVGLIAKAIMPGKDPGGAIVTIVLGIVGAIIGGFIGRNLLGRHDVNESFSLTGLLLAVLGAIIVLAIYRLATGRSLRA</sequence>
<evidence type="ECO:0000256" key="3">
    <source>
        <dbReference type="ARBA" id="ARBA00022475"/>
    </source>
</evidence>
<proteinExistence type="inferred from homology"/>
<feature type="transmembrane region" description="Helical" evidence="7">
    <location>
        <begin position="6"/>
        <end position="23"/>
    </location>
</feature>
<evidence type="ECO:0000256" key="6">
    <source>
        <dbReference type="ARBA" id="ARBA00023136"/>
    </source>
</evidence>
<protein>
    <submittedName>
        <fullName evidence="8">Predicted membrane protein</fullName>
    </submittedName>
</protein>
<dbReference type="Proteomes" id="UP000031518">
    <property type="component" value="Unassembled WGS sequence"/>
</dbReference>
<comment type="similarity">
    <text evidence="2">Belongs to the UPF0410 family.</text>
</comment>
<dbReference type="EMBL" id="CBXV010000002">
    <property type="protein sequence ID" value="CDM64413.1"/>
    <property type="molecule type" value="Genomic_DNA"/>
</dbReference>
<reference evidence="8 9" key="1">
    <citation type="submission" date="2013-12" db="EMBL/GenBank/DDBJ databases">
        <authorList>
            <person name="Stott M."/>
        </authorList>
    </citation>
    <scope>NUCLEOTIDE SEQUENCE [LARGE SCALE GENOMIC DNA]</scope>
    <source>
        <strain evidence="8 9">K22</strain>
    </source>
</reference>
<keyword evidence="5 7" id="KW-1133">Transmembrane helix</keyword>
<evidence type="ECO:0000313" key="9">
    <source>
        <dbReference type="Proteomes" id="UP000031518"/>
    </source>
</evidence>
<keyword evidence="6 7" id="KW-0472">Membrane</keyword>
<organism evidence="8 9">
    <name type="scientific">Pyrinomonas methylaliphatogenes</name>
    <dbReference type="NCBI Taxonomy" id="454194"/>
    <lineage>
        <taxon>Bacteria</taxon>
        <taxon>Pseudomonadati</taxon>
        <taxon>Acidobacteriota</taxon>
        <taxon>Blastocatellia</taxon>
        <taxon>Blastocatellales</taxon>
        <taxon>Pyrinomonadaceae</taxon>
        <taxon>Pyrinomonas</taxon>
    </lineage>
</organism>
<keyword evidence="4 7" id="KW-0812">Transmembrane</keyword>
<evidence type="ECO:0000256" key="7">
    <source>
        <dbReference type="SAM" id="Phobius"/>
    </source>
</evidence>